<keyword evidence="4" id="KW-1185">Reference proteome</keyword>
<proteinExistence type="predicted"/>
<dbReference type="Proteomes" id="UP000075714">
    <property type="component" value="Unassembled WGS sequence"/>
</dbReference>
<evidence type="ECO:0000313" key="4">
    <source>
        <dbReference type="Proteomes" id="UP000075714"/>
    </source>
</evidence>
<dbReference type="InterPro" id="IPR036570">
    <property type="entry name" value="HORMA_dom_sf"/>
</dbReference>
<dbReference type="Gene3D" id="3.30.900.10">
    <property type="entry name" value="HORMA domain"/>
    <property type="match status" value="1"/>
</dbReference>
<evidence type="ECO:0000259" key="2">
    <source>
        <dbReference type="Pfam" id="PF10033"/>
    </source>
</evidence>
<dbReference type="PANTHER" id="PTHR13430:SF4">
    <property type="entry name" value="AUTOPHAGY-RELATED PROTEIN 13"/>
    <property type="match status" value="1"/>
</dbReference>
<keyword evidence="1" id="KW-0072">Autophagy</keyword>
<dbReference type="GO" id="GO:0000423">
    <property type="term" value="P:mitophagy"/>
    <property type="evidence" value="ECO:0007669"/>
    <property type="project" value="TreeGrafter"/>
</dbReference>
<feature type="domain" description="Autophagy-related protein 13 N-terminal" evidence="2">
    <location>
        <begin position="13"/>
        <end position="81"/>
    </location>
</feature>
<dbReference type="AlphaFoldDB" id="A0A150GS22"/>
<gene>
    <name evidence="3" type="ORF">GPECTOR_9g562</name>
</gene>
<dbReference type="OrthoDB" id="70161at2759"/>
<reference evidence="4" key="1">
    <citation type="journal article" date="2016" name="Nat. Commun.">
        <title>The Gonium pectorale genome demonstrates co-option of cell cycle regulation during the evolution of multicellularity.</title>
        <authorList>
            <person name="Hanschen E.R."/>
            <person name="Marriage T.N."/>
            <person name="Ferris P.J."/>
            <person name="Hamaji T."/>
            <person name="Toyoda A."/>
            <person name="Fujiyama A."/>
            <person name="Neme R."/>
            <person name="Noguchi H."/>
            <person name="Minakuchi Y."/>
            <person name="Suzuki M."/>
            <person name="Kawai-Toyooka H."/>
            <person name="Smith D.R."/>
            <person name="Sparks H."/>
            <person name="Anderson J."/>
            <person name="Bakaric R."/>
            <person name="Luria V."/>
            <person name="Karger A."/>
            <person name="Kirschner M.W."/>
            <person name="Durand P.M."/>
            <person name="Michod R.E."/>
            <person name="Nozaki H."/>
            <person name="Olson B.J."/>
        </authorList>
    </citation>
    <scope>NUCLEOTIDE SEQUENCE [LARGE SCALE GENOMIC DNA]</scope>
    <source>
        <strain evidence="4">NIES-2863</strain>
    </source>
</reference>
<dbReference type="GO" id="GO:0034497">
    <property type="term" value="P:protein localization to phagophore assembly site"/>
    <property type="evidence" value="ECO:0007669"/>
    <property type="project" value="TreeGrafter"/>
</dbReference>
<evidence type="ECO:0000256" key="1">
    <source>
        <dbReference type="ARBA" id="ARBA00023006"/>
    </source>
</evidence>
<name>A0A150GS22_GONPE</name>
<protein>
    <recommendedName>
        <fullName evidence="2">Autophagy-related protein 13 N-terminal domain-containing protein</fullName>
    </recommendedName>
</protein>
<organism evidence="3 4">
    <name type="scientific">Gonium pectorale</name>
    <name type="common">Green alga</name>
    <dbReference type="NCBI Taxonomy" id="33097"/>
    <lineage>
        <taxon>Eukaryota</taxon>
        <taxon>Viridiplantae</taxon>
        <taxon>Chlorophyta</taxon>
        <taxon>core chlorophytes</taxon>
        <taxon>Chlorophyceae</taxon>
        <taxon>CS clade</taxon>
        <taxon>Chlamydomonadales</taxon>
        <taxon>Volvocaceae</taxon>
        <taxon>Gonium</taxon>
    </lineage>
</organism>
<dbReference type="InterPro" id="IPR040182">
    <property type="entry name" value="ATG13"/>
</dbReference>
<dbReference type="GO" id="GO:0000407">
    <property type="term" value="C:phagophore assembly site"/>
    <property type="evidence" value="ECO:0007669"/>
    <property type="project" value="TreeGrafter"/>
</dbReference>
<dbReference type="PANTHER" id="PTHR13430">
    <property type="match status" value="1"/>
</dbReference>
<dbReference type="GO" id="GO:0005829">
    <property type="term" value="C:cytosol"/>
    <property type="evidence" value="ECO:0007669"/>
    <property type="project" value="TreeGrafter"/>
</dbReference>
<accession>A0A150GS22</accession>
<dbReference type="EMBL" id="LSYV01000010">
    <property type="protein sequence ID" value="KXZ52518.1"/>
    <property type="molecule type" value="Genomic_DNA"/>
</dbReference>
<dbReference type="Pfam" id="PF10033">
    <property type="entry name" value="ATG13"/>
    <property type="match status" value="1"/>
</dbReference>
<dbReference type="STRING" id="33097.A0A150GS22"/>
<evidence type="ECO:0000313" key="3">
    <source>
        <dbReference type="EMBL" id="KXZ52518.1"/>
    </source>
</evidence>
<dbReference type="GO" id="GO:0034727">
    <property type="term" value="P:piecemeal microautophagy of the nucleus"/>
    <property type="evidence" value="ECO:0007669"/>
    <property type="project" value="TreeGrafter"/>
</dbReference>
<comment type="caution">
    <text evidence="3">The sequence shown here is derived from an EMBL/GenBank/DDBJ whole genome shotgun (WGS) entry which is preliminary data.</text>
</comment>
<sequence length="173" mass="17742">MADRLTIEHYVGEAFVKCGQVILGSRIMPTGPSQQTRPARDKRAGRWFLLELDELEGVGKELELWRKDISSPLVVEICLSQAGAAAVGGSAGPAALPGESLLERWTLAYERGPPAGAGGGSGGGAGSASASGSLMGGAGGGGWGGTRTYLDEVSIYKRLVGGGWRGRTAEGPD</sequence>
<dbReference type="GO" id="GO:1990316">
    <property type="term" value="C:Atg1/ULK1 kinase complex"/>
    <property type="evidence" value="ECO:0007669"/>
    <property type="project" value="InterPro"/>
</dbReference>
<dbReference type="InterPro" id="IPR018731">
    <property type="entry name" value="Atg13_N"/>
</dbReference>